<name>A0ABW2BWK7_9PSEU</name>
<dbReference type="GO" id="GO:0016491">
    <property type="term" value="F:oxidoreductase activity"/>
    <property type="evidence" value="ECO:0007669"/>
    <property type="project" value="UniProtKB-KW"/>
</dbReference>
<feature type="domain" description="Luciferase-like" evidence="2">
    <location>
        <begin position="13"/>
        <end position="300"/>
    </location>
</feature>
<dbReference type="PANTHER" id="PTHR43244:SF1">
    <property type="entry name" value="5,10-METHYLENETETRAHYDROMETHANOPTERIN REDUCTASE"/>
    <property type="match status" value="1"/>
</dbReference>
<dbReference type="InterPro" id="IPR050564">
    <property type="entry name" value="F420-G6PD/mer"/>
</dbReference>
<gene>
    <name evidence="3" type="ORF">ACFQGD_07035</name>
</gene>
<dbReference type="Pfam" id="PF00296">
    <property type="entry name" value="Bac_luciferase"/>
    <property type="match status" value="1"/>
</dbReference>
<dbReference type="EC" id="1.-.-.-" evidence="3"/>
<comment type="caution">
    <text evidence="3">The sequence shown here is derived from an EMBL/GenBank/DDBJ whole genome shotgun (WGS) entry which is preliminary data.</text>
</comment>
<dbReference type="InterPro" id="IPR011251">
    <property type="entry name" value="Luciferase-like_dom"/>
</dbReference>
<evidence type="ECO:0000259" key="2">
    <source>
        <dbReference type="Pfam" id="PF00296"/>
    </source>
</evidence>
<protein>
    <submittedName>
        <fullName evidence="3">LLM class flavin-dependent oxidoreductase</fullName>
        <ecNumber evidence="3">1.-.-.-</ecNumber>
    </submittedName>
</protein>
<organism evidence="3 4">
    <name type="scientific">Haloechinothrix salitolerans</name>
    <dbReference type="NCBI Taxonomy" id="926830"/>
    <lineage>
        <taxon>Bacteria</taxon>
        <taxon>Bacillati</taxon>
        <taxon>Actinomycetota</taxon>
        <taxon>Actinomycetes</taxon>
        <taxon>Pseudonocardiales</taxon>
        <taxon>Pseudonocardiaceae</taxon>
        <taxon>Haloechinothrix</taxon>
    </lineage>
</organism>
<evidence type="ECO:0000313" key="4">
    <source>
        <dbReference type="Proteomes" id="UP001596337"/>
    </source>
</evidence>
<accession>A0ABW2BWK7</accession>
<dbReference type="PANTHER" id="PTHR43244">
    <property type="match status" value="1"/>
</dbReference>
<dbReference type="SUPFAM" id="SSF51679">
    <property type="entry name" value="Bacterial luciferase-like"/>
    <property type="match status" value="1"/>
</dbReference>
<reference evidence="4" key="1">
    <citation type="journal article" date="2019" name="Int. J. Syst. Evol. Microbiol.">
        <title>The Global Catalogue of Microorganisms (GCM) 10K type strain sequencing project: providing services to taxonomists for standard genome sequencing and annotation.</title>
        <authorList>
            <consortium name="The Broad Institute Genomics Platform"/>
            <consortium name="The Broad Institute Genome Sequencing Center for Infectious Disease"/>
            <person name="Wu L."/>
            <person name="Ma J."/>
        </authorList>
    </citation>
    <scope>NUCLEOTIDE SEQUENCE [LARGE SCALE GENOMIC DNA]</scope>
    <source>
        <strain evidence="4">KCTC 32255</strain>
    </source>
</reference>
<keyword evidence="4" id="KW-1185">Reference proteome</keyword>
<keyword evidence="1 3" id="KW-0560">Oxidoreductase</keyword>
<dbReference type="Proteomes" id="UP001596337">
    <property type="component" value="Unassembled WGS sequence"/>
</dbReference>
<dbReference type="Gene3D" id="3.20.20.30">
    <property type="entry name" value="Luciferase-like domain"/>
    <property type="match status" value="1"/>
</dbReference>
<evidence type="ECO:0000256" key="1">
    <source>
        <dbReference type="ARBA" id="ARBA00023002"/>
    </source>
</evidence>
<evidence type="ECO:0000313" key="3">
    <source>
        <dbReference type="EMBL" id="MFC6866899.1"/>
    </source>
</evidence>
<dbReference type="InterPro" id="IPR036661">
    <property type="entry name" value="Luciferase-like_sf"/>
</dbReference>
<sequence length="328" mass="34594">MNTKPLGVLVMTTTPPEDVGPTAALVEDLGFGELWVAEDYFMYGGFTASAAALQATKRISVNLGLIAAVARHPAVSAMEIASLARTYPGRFVPGIGHGVPVWTDQMGLTAKSPLSALDECVSGIRQLLRGDTLDTEGKQFTFRSVTLTHPAPGDIPILTGVVGPKSLELSGRIAEGTIISVLAGPTYVRAALEHIHKGMRAANRTEHQVPVFTLSSIAEDGDAARAAVRPALAMYLTALGPHNPLSGALGWNDQLKELMEDGIDALAKNMPDEWVEEMAIAGTPDEVVVKVRNLLDAGATSVVLAPVNPADTSDELKLVGEKVLPRLP</sequence>
<dbReference type="CDD" id="cd01097">
    <property type="entry name" value="Tetrahydromethanopterin_reductase"/>
    <property type="match status" value="1"/>
</dbReference>
<dbReference type="RefSeq" id="WP_345406105.1">
    <property type="nucleotide sequence ID" value="NZ_BAABLA010000121.1"/>
</dbReference>
<proteinExistence type="predicted"/>
<dbReference type="EMBL" id="JBHSXX010000001">
    <property type="protein sequence ID" value="MFC6866899.1"/>
    <property type="molecule type" value="Genomic_DNA"/>
</dbReference>